<gene>
    <name evidence="16" type="ORF">SG35_013465</name>
</gene>
<name>A0AAF0C621_9GAMM</name>
<dbReference type="PANTHER" id="PTHR32552:SF89">
    <property type="entry name" value="CATECHOLATE SIDEROPHORE RECEPTOR FIU"/>
    <property type="match status" value="1"/>
</dbReference>
<reference evidence="16 17" key="1">
    <citation type="journal article" date="2015" name="Genome Announc.">
        <title>Draft Genome Sequences of Marine Isolates of Thalassomonas viridans and Thalassomonas actiniarum.</title>
        <authorList>
            <person name="Olonade I."/>
            <person name="van Zyl L.J."/>
            <person name="Trindade M."/>
        </authorList>
    </citation>
    <scope>NUCLEOTIDE SEQUENCE [LARGE SCALE GENOMIC DNA]</scope>
    <source>
        <strain evidence="16 17">A5K-106</strain>
    </source>
</reference>
<proteinExistence type="inferred from homology"/>
<keyword evidence="6" id="KW-0732">Signal</keyword>
<feature type="domain" description="TonB-dependent receptor-like beta-barrel" evidence="14">
    <location>
        <begin position="427"/>
        <end position="823"/>
    </location>
</feature>
<evidence type="ECO:0000259" key="14">
    <source>
        <dbReference type="Pfam" id="PF00593"/>
    </source>
</evidence>
<evidence type="ECO:0000256" key="9">
    <source>
        <dbReference type="ARBA" id="ARBA00023077"/>
    </source>
</evidence>
<keyword evidence="5 12" id="KW-0812">Transmembrane</keyword>
<dbReference type="PANTHER" id="PTHR32552">
    <property type="entry name" value="FERRICHROME IRON RECEPTOR-RELATED"/>
    <property type="match status" value="1"/>
</dbReference>
<comment type="subcellular location">
    <subcellularLocation>
        <location evidence="1 12">Cell outer membrane</location>
        <topology evidence="1 12">Multi-pass membrane protein</topology>
    </subcellularLocation>
</comment>
<dbReference type="InterPro" id="IPR012910">
    <property type="entry name" value="Plug_dom"/>
</dbReference>
<dbReference type="InterPro" id="IPR000531">
    <property type="entry name" value="Beta-barrel_TonB"/>
</dbReference>
<accession>A0AAF0C621</accession>
<dbReference type="KEGG" id="tact:SG35_013465"/>
<evidence type="ECO:0000256" key="7">
    <source>
        <dbReference type="ARBA" id="ARBA00023004"/>
    </source>
</evidence>
<dbReference type="EMBL" id="CP059735">
    <property type="protein sequence ID" value="WDE01530.1"/>
    <property type="molecule type" value="Genomic_DNA"/>
</dbReference>
<evidence type="ECO:0000256" key="2">
    <source>
        <dbReference type="ARBA" id="ARBA00022448"/>
    </source>
</evidence>
<evidence type="ECO:0000256" key="10">
    <source>
        <dbReference type="ARBA" id="ARBA00023136"/>
    </source>
</evidence>
<evidence type="ECO:0000313" key="16">
    <source>
        <dbReference type="EMBL" id="WDE01530.1"/>
    </source>
</evidence>
<evidence type="ECO:0000313" key="17">
    <source>
        <dbReference type="Proteomes" id="UP000032568"/>
    </source>
</evidence>
<evidence type="ECO:0000256" key="1">
    <source>
        <dbReference type="ARBA" id="ARBA00004571"/>
    </source>
</evidence>
<keyword evidence="7" id="KW-0408">Iron</keyword>
<reference evidence="16 17" key="2">
    <citation type="journal article" date="2022" name="Mar. Drugs">
        <title>Bioassay-Guided Fractionation Leads to the Detection of Cholic Acid Generated by the Rare Thalassomonas sp.</title>
        <authorList>
            <person name="Pheiffer F."/>
            <person name="Schneider Y.K."/>
            <person name="Hansen E.H."/>
            <person name="Andersen J.H."/>
            <person name="Isaksson J."/>
            <person name="Busche T."/>
            <person name="R C."/>
            <person name="Kalinowski J."/>
            <person name="Zyl L.V."/>
            <person name="Trindade M."/>
        </authorList>
    </citation>
    <scope>NUCLEOTIDE SEQUENCE [LARGE SCALE GENOMIC DNA]</scope>
    <source>
        <strain evidence="16 17">A5K-106</strain>
    </source>
</reference>
<evidence type="ECO:0000256" key="8">
    <source>
        <dbReference type="ARBA" id="ARBA00023065"/>
    </source>
</evidence>
<dbReference type="Pfam" id="PF00593">
    <property type="entry name" value="TonB_dep_Rec_b-barrel"/>
    <property type="match status" value="1"/>
</dbReference>
<evidence type="ECO:0000256" key="12">
    <source>
        <dbReference type="PROSITE-ProRule" id="PRU01360"/>
    </source>
</evidence>
<dbReference type="InterPro" id="IPR036942">
    <property type="entry name" value="Beta-barrel_TonB_sf"/>
</dbReference>
<organism evidence="16 17">
    <name type="scientific">Thalassomonas actiniarum</name>
    <dbReference type="NCBI Taxonomy" id="485447"/>
    <lineage>
        <taxon>Bacteria</taxon>
        <taxon>Pseudomonadati</taxon>
        <taxon>Pseudomonadota</taxon>
        <taxon>Gammaproteobacteria</taxon>
        <taxon>Alteromonadales</taxon>
        <taxon>Colwelliaceae</taxon>
        <taxon>Thalassomonas</taxon>
    </lineage>
</organism>
<evidence type="ECO:0000256" key="6">
    <source>
        <dbReference type="ARBA" id="ARBA00022729"/>
    </source>
</evidence>
<sequence>MKCLRYFTLKHPIADARLVMALVFIACLSPVFIQKAAAQPPEQEQEQESKLAALYQLSLEDLINIRFSTGIAGPAQKKLDSSIAITTIPFDKLIALQPQSTADLLEVVPGFFTEDSAGEVHSNFSARGTWGDSNRMIGMHNDGVMHAYSDIFNGSLGKIDLMTEKVEVVRGGTAGIISSRGPSSVVNYITRKGSKTGQGQSSLKISDHHTRRFDGYYSGPFTDNWLFALGGFYRRQDGLRDRGFTSDSGGQFRFNLSRQLLCDNVSDGEIILSYHHVNDKNAFYLPTPMTNIKDPRAIPGGINALKGSLASLDAKQVNLVSPEGFISHDLEDGIHTRVNTFGLDISKSFNNRRWSINNQLRVMHYKGDGNAVYPNGNNQIQGALQRLYGDGGIADTMFAAFPGAAAVQYAYAGSGELIPDEHIPTLNRNGLTQELTYRHFGYHLSQLVNNFTVRYQSRDNTLTLGSVYLMADYDKLYRNQHKYLAELTDNARKLDVVALNANEEIIGHYTREGFSDFFTELSLGDAKLDSLSVYLLDEYQLTENFRMDFGVRYEDLTVKTRAWLSEADLDIPPAYNDIDILADNNVRAWRTNERFTLSPRHESDIGWSVGANYHVSDHLALYSRYTDTFMFRSDLLGEVINAARARDVSEAQKDSKTELNFFEIGLRYARKHFATSLTLYNTEFTPQAINVTVSENGRDVFKSIEFDTRAWGLEFEANWAPRPWFTLAMTGVIQDAEYTGAQGLIDGIEVDGNQINRIANEQIRLTPIFYFDNSELFFTYHYLGERFGNAANTSKLPAYATLAAGISFFLSDNLTLMLKGTNLTRQIGLSEGNPRDQSQFGQLEIADNFYARSIFGRTFTASLTYAF</sequence>
<evidence type="ECO:0000256" key="11">
    <source>
        <dbReference type="ARBA" id="ARBA00023237"/>
    </source>
</evidence>
<dbReference type="Gene3D" id="2.40.170.20">
    <property type="entry name" value="TonB-dependent receptor, beta-barrel domain"/>
    <property type="match status" value="1"/>
</dbReference>
<protein>
    <submittedName>
        <fullName evidence="16">TonB-dependent receptor</fullName>
    </submittedName>
</protein>
<dbReference type="RefSeq" id="WP_044832729.1">
    <property type="nucleotide sequence ID" value="NZ_CP059735.1"/>
</dbReference>
<dbReference type="AlphaFoldDB" id="A0AAF0C621"/>
<keyword evidence="4" id="KW-0410">Iron transport</keyword>
<dbReference type="GO" id="GO:0009279">
    <property type="term" value="C:cell outer membrane"/>
    <property type="evidence" value="ECO:0007669"/>
    <property type="project" value="UniProtKB-SubCell"/>
</dbReference>
<evidence type="ECO:0000256" key="3">
    <source>
        <dbReference type="ARBA" id="ARBA00022452"/>
    </source>
</evidence>
<evidence type="ECO:0000256" key="13">
    <source>
        <dbReference type="RuleBase" id="RU003357"/>
    </source>
</evidence>
<dbReference type="GO" id="GO:0015344">
    <property type="term" value="F:siderophore uptake transmembrane transporter activity"/>
    <property type="evidence" value="ECO:0007669"/>
    <property type="project" value="TreeGrafter"/>
</dbReference>
<keyword evidence="2 12" id="KW-0813">Transport</keyword>
<keyword evidence="11 12" id="KW-0998">Cell outer membrane</keyword>
<comment type="similarity">
    <text evidence="12 13">Belongs to the TonB-dependent receptor family.</text>
</comment>
<keyword evidence="3 12" id="KW-1134">Transmembrane beta strand</keyword>
<dbReference type="Gene3D" id="2.170.130.10">
    <property type="entry name" value="TonB-dependent receptor, plug domain"/>
    <property type="match status" value="1"/>
</dbReference>
<evidence type="ECO:0000259" key="15">
    <source>
        <dbReference type="Pfam" id="PF07715"/>
    </source>
</evidence>
<keyword evidence="9 13" id="KW-0798">TonB box</keyword>
<keyword evidence="17" id="KW-1185">Reference proteome</keyword>
<dbReference type="PROSITE" id="PS52016">
    <property type="entry name" value="TONB_DEPENDENT_REC_3"/>
    <property type="match status" value="1"/>
</dbReference>
<dbReference type="Proteomes" id="UP000032568">
    <property type="component" value="Chromosome"/>
</dbReference>
<dbReference type="SUPFAM" id="SSF56935">
    <property type="entry name" value="Porins"/>
    <property type="match status" value="1"/>
</dbReference>
<dbReference type="Pfam" id="PF07715">
    <property type="entry name" value="Plug"/>
    <property type="match status" value="1"/>
</dbReference>
<dbReference type="InterPro" id="IPR039426">
    <property type="entry name" value="TonB-dep_rcpt-like"/>
</dbReference>
<keyword evidence="10 12" id="KW-0472">Membrane</keyword>
<keyword evidence="8" id="KW-0406">Ion transport</keyword>
<evidence type="ECO:0000256" key="5">
    <source>
        <dbReference type="ARBA" id="ARBA00022692"/>
    </source>
</evidence>
<keyword evidence="16" id="KW-0675">Receptor</keyword>
<feature type="domain" description="TonB-dependent receptor plug" evidence="15">
    <location>
        <begin position="78"/>
        <end position="183"/>
    </location>
</feature>
<evidence type="ECO:0000256" key="4">
    <source>
        <dbReference type="ARBA" id="ARBA00022496"/>
    </source>
</evidence>
<dbReference type="InterPro" id="IPR037066">
    <property type="entry name" value="Plug_dom_sf"/>
</dbReference>